<evidence type="ECO:0000313" key="1">
    <source>
        <dbReference type="EMBL" id="KRH91774.1"/>
    </source>
</evidence>
<organism evidence="1 2">
    <name type="scientific">Pseudoloma neurophilia</name>
    <dbReference type="NCBI Taxonomy" id="146866"/>
    <lineage>
        <taxon>Eukaryota</taxon>
        <taxon>Fungi</taxon>
        <taxon>Fungi incertae sedis</taxon>
        <taxon>Microsporidia</taxon>
        <taxon>Pseudoloma</taxon>
    </lineage>
</organism>
<dbReference type="OrthoDB" id="2195731at2759"/>
<dbReference type="Proteomes" id="UP000051530">
    <property type="component" value="Unassembled WGS sequence"/>
</dbReference>
<gene>
    <name evidence="1" type="ORF">M153_265370003</name>
</gene>
<evidence type="ECO:0000313" key="2">
    <source>
        <dbReference type="Proteomes" id="UP000051530"/>
    </source>
</evidence>
<proteinExistence type="predicted"/>
<keyword evidence="2" id="KW-1185">Reference proteome</keyword>
<protein>
    <submittedName>
        <fullName evidence="1">Putative transposable element</fullName>
    </submittedName>
</protein>
<dbReference type="VEuPathDB" id="MicrosporidiaDB:M153_265370003"/>
<comment type="caution">
    <text evidence="1">The sequence shown here is derived from an EMBL/GenBank/DDBJ whole genome shotgun (WGS) entry which is preliminary data.</text>
</comment>
<dbReference type="EMBL" id="LGUB01001539">
    <property type="protein sequence ID" value="KRH91774.1"/>
    <property type="molecule type" value="Genomic_DNA"/>
</dbReference>
<dbReference type="AlphaFoldDB" id="A0A0R0LWF8"/>
<feature type="non-terminal residue" evidence="1">
    <location>
        <position position="180"/>
    </location>
</feature>
<feature type="non-terminal residue" evidence="1">
    <location>
        <position position="1"/>
    </location>
</feature>
<reference evidence="1 2" key="1">
    <citation type="submission" date="2015-07" db="EMBL/GenBank/DDBJ databases">
        <title>The genome of Pseudoloma neurophilia, a relevant intracellular parasite of the zebrafish.</title>
        <authorList>
            <person name="Ndikumana S."/>
            <person name="Pelin A."/>
            <person name="Sanders J."/>
            <person name="Corradi N."/>
        </authorList>
    </citation>
    <scope>NUCLEOTIDE SEQUENCE [LARGE SCALE GENOMIC DNA]</scope>
    <source>
        <strain evidence="1 2">MK1</strain>
    </source>
</reference>
<accession>A0A0R0LWF8</accession>
<name>A0A0R0LWF8_9MICR</name>
<sequence>LFVTKLRGVARAWCSELMEARDWQVDIKILKKEIKLRFLNASKSITTLTGFLKKPPPKTREEFTSLVSEATILAEKDLMSLTALAQIIMDRSPESIKPLLYLATQEAKSWTQFTEKASKLIHVGFSDAVLNTIQSDNSVKQISTMGNKKCLWHGENQSHNTDNCFKVQKLVKQAKDRYDG</sequence>